<dbReference type="SUPFAM" id="SSF48179">
    <property type="entry name" value="6-phosphogluconate dehydrogenase C-terminal domain-like"/>
    <property type="match status" value="1"/>
</dbReference>
<dbReference type="InterPro" id="IPR036291">
    <property type="entry name" value="NAD(P)-bd_dom_sf"/>
</dbReference>
<dbReference type="InterPro" id="IPR004827">
    <property type="entry name" value="bZIP"/>
</dbReference>
<evidence type="ECO:0000256" key="6">
    <source>
        <dbReference type="SAM" id="MobiDB-lite"/>
    </source>
</evidence>
<dbReference type="InterPro" id="IPR013328">
    <property type="entry name" value="6PGD_dom2"/>
</dbReference>
<dbReference type="GeneID" id="55988421"/>
<dbReference type="SMART" id="SM00338">
    <property type="entry name" value="BRLZ"/>
    <property type="match status" value="1"/>
</dbReference>
<dbReference type="PANTHER" id="PTHR13044:SF14">
    <property type="entry name" value="CRYPTOCEPHAL, ISOFORM A"/>
    <property type="match status" value="1"/>
</dbReference>
<evidence type="ECO:0000313" key="8">
    <source>
        <dbReference type="EMBL" id="QKX53828.1"/>
    </source>
</evidence>
<keyword evidence="4" id="KW-0804">Transcription</keyword>
<feature type="compositionally biased region" description="Basic residues" evidence="6">
    <location>
        <begin position="36"/>
        <end position="45"/>
    </location>
</feature>
<dbReference type="Pfam" id="PF07716">
    <property type="entry name" value="bZIP_2"/>
    <property type="match status" value="1"/>
</dbReference>
<dbReference type="GO" id="GO:0005634">
    <property type="term" value="C:nucleus"/>
    <property type="evidence" value="ECO:0007669"/>
    <property type="project" value="UniProtKB-SubCell"/>
</dbReference>
<organism evidence="8 9">
    <name type="scientific">Talaromyces rugulosus</name>
    <name type="common">Penicillium rugulosum</name>
    <dbReference type="NCBI Taxonomy" id="121627"/>
    <lineage>
        <taxon>Eukaryota</taxon>
        <taxon>Fungi</taxon>
        <taxon>Dikarya</taxon>
        <taxon>Ascomycota</taxon>
        <taxon>Pezizomycotina</taxon>
        <taxon>Eurotiomycetes</taxon>
        <taxon>Eurotiomycetidae</taxon>
        <taxon>Eurotiales</taxon>
        <taxon>Trichocomaceae</taxon>
        <taxon>Talaromyces</taxon>
        <taxon>Talaromyces sect. Islandici</taxon>
    </lineage>
</organism>
<keyword evidence="9" id="KW-1185">Reference proteome</keyword>
<evidence type="ECO:0000256" key="2">
    <source>
        <dbReference type="ARBA" id="ARBA00023015"/>
    </source>
</evidence>
<keyword evidence="2" id="KW-0805">Transcription regulation</keyword>
<dbReference type="FunFam" id="1.20.5.170:FF:000075">
    <property type="entry name" value="BZIP transcription factor (MetR)"/>
    <property type="match status" value="1"/>
</dbReference>
<protein>
    <recommendedName>
        <fullName evidence="7">BZIP domain-containing protein</fullName>
    </recommendedName>
</protein>
<feature type="compositionally biased region" description="Basic and acidic residues" evidence="6">
    <location>
        <begin position="685"/>
        <end position="696"/>
    </location>
</feature>
<dbReference type="AlphaFoldDB" id="A0A7H8QIP3"/>
<sequence>PRIPRRLHSSLLTTTTLYSVNIYEKYQHHHARICGHPLHRRHGPRHGPAAPDPRLPSVDRGCWSQYSQDTVDRIKAASIEALPTDQDLLIQSDYILSIVPPRDALATARRVQEATQLADTLPRRAEREGATPKPYFFDLNAISPRSVREIAALFSDDKEEDVLAHFLDGGIIGSPPTLNTASQTWKRPSVVMSGSVELPATFSALAETLNMKMVGPKIGSASVLKLSFASLTKGLTALTILSFSTAQAEDVLPQLLEHLDEFSPRTGALSSGGITGMAPKAYRWVEEMRAIGEAFDSEGHWDGVGSSVYGAFAEVYRRVAEDTVLGEEKVGQRQRGQTAEDVASIVAAANVNESATEVTCALSRDQGSPLTLVLREKSNGAGVTSSSSVLRTEDVRKDDDGPQDRVPSHESAGNLRWRELLAARIVLNKTAGGPRASPYSSSSSSCFSLFCSDDHAMADDRRQLPSQPLHQLQPHLPHPAQQQQQKQQQQQQQQQTQQQQQQQQAALSSARLQHFNYLTPASSQVSVQASVQAPPQQQPQQQQYLGLSAPERRHYSFDTDRDSRRFSMSTTLNMDYDQTEGLGGLSVSSYESIDDDRSEPGIRGYHFSSDKHINYPMPEQVLPYSASPLYPSIPYQIDELGHAPGNYTPSDVSSSISPPNGQISNNKYSTMPSGDRLASALGLEEQSRMTTDEDKRRRNTAASARFRVKKKQREQALERTVREASEVNASLEARVSQLEMENRWLKNLLTEKNDNLTSRMPPPPPPENSLPLTQTDPHAAGNQKPIQPKRTVGVGTDN</sequence>
<dbReference type="InterPro" id="IPR015814">
    <property type="entry name" value="Pgluconate_DH_NAD-bd_C"/>
</dbReference>
<feature type="compositionally biased region" description="Basic and acidic residues" evidence="6">
    <location>
        <begin position="391"/>
        <end position="408"/>
    </location>
</feature>
<dbReference type="Gene3D" id="1.20.5.170">
    <property type="match status" value="1"/>
</dbReference>
<gene>
    <name evidence="8" type="ORF">TRUGW13939_00908</name>
</gene>
<dbReference type="PROSITE" id="PS50217">
    <property type="entry name" value="BZIP"/>
    <property type="match status" value="1"/>
</dbReference>
<feature type="region of interest" description="Disordered" evidence="6">
    <location>
        <begin position="751"/>
        <end position="798"/>
    </location>
</feature>
<evidence type="ECO:0000256" key="1">
    <source>
        <dbReference type="ARBA" id="ARBA00004123"/>
    </source>
</evidence>
<keyword evidence="3" id="KW-0238">DNA-binding</keyword>
<evidence type="ECO:0000256" key="4">
    <source>
        <dbReference type="ARBA" id="ARBA00023163"/>
    </source>
</evidence>
<dbReference type="GO" id="GO:0001228">
    <property type="term" value="F:DNA-binding transcription activator activity, RNA polymerase II-specific"/>
    <property type="evidence" value="ECO:0007669"/>
    <property type="project" value="TreeGrafter"/>
</dbReference>
<dbReference type="RefSeq" id="XP_035340007.1">
    <property type="nucleotide sequence ID" value="XM_035484114.1"/>
</dbReference>
<name>A0A7H8QIP3_TALRU</name>
<feature type="compositionally biased region" description="Polar residues" evidence="6">
    <location>
        <begin position="647"/>
        <end position="672"/>
    </location>
</feature>
<feature type="domain" description="BZIP" evidence="7">
    <location>
        <begin position="693"/>
        <end position="752"/>
    </location>
</feature>
<feature type="region of interest" description="Disordered" evidence="6">
    <location>
        <begin position="378"/>
        <end position="412"/>
    </location>
</feature>
<feature type="compositionally biased region" description="Low complexity" evidence="6">
    <location>
        <begin position="526"/>
        <end position="543"/>
    </location>
</feature>
<feature type="region of interest" description="Disordered" evidence="6">
    <location>
        <begin position="641"/>
        <end position="721"/>
    </location>
</feature>
<proteinExistence type="predicted"/>
<dbReference type="CDD" id="cd14705">
    <property type="entry name" value="bZIP_Zip1"/>
    <property type="match status" value="1"/>
</dbReference>
<dbReference type="GO" id="GO:0000977">
    <property type="term" value="F:RNA polymerase II transcription regulatory region sequence-specific DNA binding"/>
    <property type="evidence" value="ECO:0007669"/>
    <property type="project" value="TreeGrafter"/>
</dbReference>
<evidence type="ECO:0000259" key="7">
    <source>
        <dbReference type="PROSITE" id="PS50217"/>
    </source>
</evidence>
<feature type="region of interest" description="Disordered" evidence="6">
    <location>
        <begin position="526"/>
        <end position="548"/>
    </location>
</feature>
<feature type="region of interest" description="Disordered" evidence="6">
    <location>
        <begin position="36"/>
        <end position="58"/>
    </location>
</feature>
<dbReference type="SUPFAM" id="SSF51735">
    <property type="entry name" value="NAD(P)-binding Rossmann-fold domains"/>
    <property type="match status" value="1"/>
</dbReference>
<feature type="region of interest" description="Disordered" evidence="6">
    <location>
        <begin position="469"/>
        <end position="507"/>
    </location>
</feature>
<evidence type="ECO:0000256" key="3">
    <source>
        <dbReference type="ARBA" id="ARBA00023125"/>
    </source>
</evidence>
<dbReference type="Proteomes" id="UP000509510">
    <property type="component" value="Chromosome I"/>
</dbReference>
<dbReference type="InterPro" id="IPR046347">
    <property type="entry name" value="bZIP_sf"/>
</dbReference>
<dbReference type="Pfam" id="PF09130">
    <property type="entry name" value="DUF1932"/>
    <property type="match status" value="1"/>
</dbReference>
<dbReference type="PANTHER" id="PTHR13044">
    <property type="entry name" value="ACTIVATING TRANSCRIPTION FACTOR ATF 4/5"/>
    <property type="match status" value="1"/>
</dbReference>
<keyword evidence="5" id="KW-0539">Nucleus</keyword>
<dbReference type="Gene3D" id="1.10.1040.10">
    <property type="entry name" value="N-(1-d-carboxylethyl)-l-norvaline Dehydrogenase, domain 2"/>
    <property type="match status" value="1"/>
</dbReference>
<comment type="subcellular location">
    <subcellularLocation>
        <location evidence="1">Nucleus</location>
    </subcellularLocation>
</comment>
<accession>A0A7H8QIP3</accession>
<feature type="non-terminal residue" evidence="8">
    <location>
        <position position="1"/>
    </location>
</feature>
<dbReference type="Gene3D" id="3.40.50.720">
    <property type="entry name" value="NAD(P)-binding Rossmann-like Domain"/>
    <property type="match status" value="1"/>
</dbReference>
<feature type="compositionally biased region" description="Polar residues" evidence="6">
    <location>
        <begin position="381"/>
        <end position="390"/>
    </location>
</feature>
<dbReference type="EMBL" id="CP055898">
    <property type="protein sequence ID" value="QKX53828.1"/>
    <property type="molecule type" value="Genomic_DNA"/>
</dbReference>
<evidence type="ECO:0000313" key="9">
    <source>
        <dbReference type="Proteomes" id="UP000509510"/>
    </source>
</evidence>
<evidence type="ECO:0000256" key="5">
    <source>
        <dbReference type="ARBA" id="ARBA00023242"/>
    </source>
</evidence>
<dbReference type="PROSITE" id="PS00036">
    <property type="entry name" value="BZIP_BASIC"/>
    <property type="match status" value="1"/>
</dbReference>
<reference evidence="9" key="1">
    <citation type="submission" date="2020-06" db="EMBL/GenBank/DDBJ databases">
        <title>A chromosome-scale genome assembly of Talaromyces rugulosus W13939.</title>
        <authorList>
            <person name="Wang B."/>
            <person name="Guo L."/>
            <person name="Ye K."/>
            <person name="Wang L."/>
        </authorList>
    </citation>
    <scope>NUCLEOTIDE SEQUENCE [LARGE SCALE GENOMIC DNA]</scope>
    <source>
        <strain evidence="9">W13939</strain>
    </source>
</reference>
<dbReference type="SUPFAM" id="SSF57959">
    <property type="entry name" value="Leucine zipper domain"/>
    <property type="match status" value="1"/>
</dbReference>
<dbReference type="KEGG" id="trg:TRUGW13939_00908"/>
<dbReference type="OrthoDB" id="9988102at2759"/>
<dbReference type="InterPro" id="IPR008927">
    <property type="entry name" value="6-PGluconate_DH-like_C_sf"/>
</dbReference>